<feature type="compositionally biased region" description="Basic and acidic residues" evidence="1">
    <location>
        <begin position="266"/>
        <end position="290"/>
    </location>
</feature>
<evidence type="ECO:0000313" key="2">
    <source>
        <dbReference type="EMBL" id="GEZ47815.1"/>
    </source>
</evidence>
<comment type="caution">
    <text evidence="2">The sequence shown here is derived from an EMBL/GenBank/DDBJ whole genome shotgun (WGS) entry which is preliminary data.</text>
</comment>
<sequence length="578" mass="63843">MFIKYLTNLIPPKKSRGKGSKGKKTTKESHETVNVSEESEPEPTKKKTYSKRKDKKKVTLSADDNIISNDPDVALELAKSISQTKAEEAEAARKVHATHARIMIESVPESAKKKSGGRSSKSVVIQDTLSTPKSKPATSKTKLKGDPSITPQEQEATNIMQALKESNKTSRDNQVLEAQMKELVVNQGGSDEENYITGEKVILEWGDEQDCEFSNDDNDDVEKDDKDGDAYDEGDDHVSDTQDAGDEDDENESDEDEIYKYKIRVRKDEDAAKEEAEKTSKAKDDAKKTELPPSSSSLFVSSGFWDQFFKLSSDSSLVSTVKDSADTYKVSILVIPETTNLSPILEVVTGTPVSSAVPSPQVTPIILTVQQTPTPIPTPPITTDAPTIITTIIESKALFAVELRVAKLKKEHLSELTKKPTPIAEQESEKSPLEILKIKKEQAKKNPANHRLYHALIEALIEDENAMDKGVTDTVKDHKRKHDDDEHPPAGPNQGKKTKRRRTKESRSSKKPSTTKQTPKGETPTIGSKTSKFALTKEPVEKPIAEVIVDDAGDDVVHDDDQPQDTLEPKTRKTLNLV</sequence>
<feature type="region of interest" description="Disordered" evidence="1">
    <location>
        <begin position="6"/>
        <end position="61"/>
    </location>
</feature>
<dbReference type="AlphaFoldDB" id="A0A699ICX2"/>
<gene>
    <name evidence="2" type="ORF">Tci_519788</name>
</gene>
<feature type="compositionally biased region" description="Basic residues" evidence="1">
    <location>
        <begin position="46"/>
        <end position="58"/>
    </location>
</feature>
<feature type="compositionally biased region" description="Low complexity" evidence="1">
    <location>
        <begin position="117"/>
        <end position="140"/>
    </location>
</feature>
<proteinExistence type="predicted"/>
<feature type="region of interest" description="Disordered" evidence="1">
    <location>
        <begin position="207"/>
        <end position="295"/>
    </location>
</feature>
<feature type="compositionally biased region" description="Basic residues" evidence="1">
    <location>
        <begin position="13"/>
        <end position="24"/>
    </location>
</feature>
<reference evidence="2" key="1">
    <citation type="journal article" date="2019" name="Sci. Rep.">
        <title>Draft genome of Tanacetum cinerariifolium, the natural source of mosquito coil.</title>
        <authorList>
            <person name="Yamashiro T."/>
            <person name="Shiraishi A."/>
            <person name="Satake H."/>
            <person name="Nakayama K."/>
        </authorList>
    </citation>
    <scope>NUCLEOTIDE SEQUENCE</scope>
</reference>
<feature type="compositionally biased region" description="Acidic residues" evidence="1">
    <location>
        <begin position="207"/>
        <end position="222"/>
    </location>
</feature>
<feature type="compositionally biased region" description="Acidic residues" evidence="1">
    <location>
        <begin position="243"/>
        <end position="257"/>
    </location>
</feature>
<feature type="compositionally biased region" description="Low complexity" evidence="1">
    <location>
        <begin position="511"/>
        <end position="520"/>
    </location>
</feature>
<protein>
    <submittedName>
        <fullName evidence="2">Uncharacterized protein</fullName>
    </submittedName>
</protein>
<feature type="compositionally biased region" description="Basic and acidic residues" evidence="1">
    <location>
        <begin position="472"/>
        <end position="488"/>
    </location>
</feature>
<name>A0A699ICX2_TANCI</name>
<feature type="compositionally biased region" description="Basic and acidic residues" evidence="1">
    <location>
        <begin position="555"/>
        <end position="571"/>
    </location>
</feature>
<feature type="region of interest" description="Disordered" evidence="1">
    <location>
        <begin position="472"/>
        <end position="578"/>
    </location>
</feature>
<dbReference type="EMBL" id="BKCJ010283739">
    <property type="protein sequence ID" value="GEZ47815.1"/>
    <property type="molecule type" value="Genomic_DNA"/>
</dbReference>
<accession>A0A699ICX2</accession>
<evidence type="ECO:0000256" key="1">
    <source>
        <dbReference type="SAM" id="MobiDB-lite"/>
    </source>
</evidence>
<organism evidence="2">
    <name type="scientific">Tanacetum cinerariifolium</name>
    <name type="common">Dalmatian daisy</name>
    <name type="synonym">Chrysanthemum cinerariifolium</name>
    <dbReference type="NCBI Taxonomy" id="118510"/>
    <lineage>
        <taxon>Eukaryota</taxon>
        <taxon>Viridiplantae</taxon>
        <taxon>Streptophyta</taxon>
        <taxon>Embryophyta</taxon>
        <taxon>Tracheophyta</taxon>
        <taxon>Spermatophyta</taxon>
        <taxon>Magnoliopsida</taxon>
        <taxon>eudicotyledons</taxon>
        <taxon>Gunneridae</taxon>
        <taxon>Pentapetalae</taxon>
        <taxon>asterids</taxon>
        <taxon>campanulids</taxon>
        <taxon>Asterales</taxon>
        <taxon>Asteraceae</taxon>
        <taxon>Asteroideae</taxon>
        <taxon>Anthemideae</taxon>
        <taxon>Anthemidinae</taxon>
        <taxon>Tanacetum</taxon>
    </lineage>
</organism>
<feature type="compositionally biased region" description="Polar residues" evidence="1">
    <location>
        <begin position="149"/>
        <end position="160"/>
    </location>
</feature>
<feature type="region of interest" description="Disordered" evidence="1">
    <location>
        <begin position="83"/>
        <end position="175"/>
    </location>
</feature>